<reference evidence="3" key="2">
    <citation type="submission" date="2015-01" db="EMBL/GenBank/DDBJ databases">
        <title>Evolutionary Origins and Diversification of the Mycorrhizal Mutualists.</title>
        <authorList>
            <consortium name="DOE Joint Genome Institute"/>
            <consortium name="Mycorrhizal Genomics Consortium"/>
            <person name="Kohler A."/>
            <person name="Kuo A."/>
            <person name="Nagy L.G."/>
            <person name="Floudas D."/>
            <person name="Copeland A."/>
            <person name="Barry K.W."/>
            <person name="Cichocki N."/>
            <person name="Veneault-Fourrey C."/>
            <person name="LaButti K."/>
            <person name="Lindquist E.A."/>
            <person name="Lipzen A."/>
            <person name="Lundell T."/>
            <person name="Morin E."/>
            <person name="Murat C."/>
            <person name="Riley R."/>
            <person name="Ohm R."/>
            <person name="Sun H."/>
            <person name="Tunlid A."/>
            <person name="Henrissat B."/>
            <person name="Grigoriev I.V."/>
            <person name="Hibbett D.S."/>
            <person name="Martin F."/>
        </authorList>
    </citation>
    <scope>NUCLEOTIDE SEQUENCE [LARGE SCALE GENOMIC DNA]</scope>
    <source>
        <strain evidence="3">Foug A</strain>
    </source>
</reference>
<organism evidence="2 3">
    <name type="scientific">Scleroderma citrinum Foug A</name>
    <dbReference type="NCBI Taxonomy" id="1036808"/>
    <lineage>
        <taxon>Eukaryota</taxon>
        <taxon>Fungi</taxon>
        <taxon>Dikarya</taxon>
        <taxon>Basidiomycota</taxon>
        <taxon>Agaricomycotina</taxon>
        <taxon>Agaricomycetes</taxon>
        <taxon>Agaricomycetidae</taxon>
        <taxon>Boletales</taxon>
        <taxon>Sclerodermatineae</taxon>
        <taxon>Sclerodermataceae</taxon>
        <taxon>Scleroderma</taxon>
    </lineage>
</organism>
<dbReference type="AlphaFoldDB" id="A0A0C3DLC7"/>
<name>A0A0C3DLC7_9AGAM</name>
<sequence>MAIRTRHLALALAGLALAVSSTAAGRFTAVVVNEDDVRDHVDCRAVFKWGFEAGHSLSCGPVFIPLAPVCFCWDEQVNLISEAFSG</sequence>
<protein>
    <submittedName>
        <fullName evidence="2">Uncharacterized protein</fullName>
    </submittedName>
</protein>
<dbReference type="HOGENOM" id="CLU_2499166_0_0_1"/>
<keyword evidence="1" id="KW-0732">Signal</keyword>
<feature type="signal peptide" evidence="1">
    <location>
        <begin position="1"/>
        <end position="24"/>
    </location>
</feature>
<evidence type="ECO:0000313" key="3">
    <source>
        <dbReference type="Proteomes" id="UP000053989"/>
    </source>
</evidence>
<feature type="chain" id="PRO_5002163340" evidence="1">
    <location>
        <begin position="25"/>
        <end position="86"/>
    </location>
</feature>
<dbReference type="EMBL" id="KN822106">
    <property type="protein sequence ID" value="KIM57059.1"/>
    <property type="molecule type" value="Genomic_DNA"/>
</dbReference>
<accession>A0A0C3DLC7</accession>
<dbReference type="InParanoid" id="A0A0C3DLC7"/>
<reference evidence="2 3" key="1">
    <citation type="submission" date="2014-04" db="EMBL/GenBank/DDBJ databases">
        <authorList>
            <consortium name="DOE Joint Genome Institute"/>
            <person name="Kuo A."/>
            <person name="Kohler A."/>
            <person name="Nagy L.G."/>
            <person name="Floudas D."/>
            <person name="Copeland A."/>
            <person name="Barry K.W."/>
            <person name="Cichocki N."/>
            <person name="Veneault-Fourrey C."/>
            <person name="LaButti K."/>
            <person name="Lindquist E.A."/>
            <person name="Lipzen A."/>
            <person name="Lundell T."/>
            <person name="Morin E."/>
            <person name="Murat C."/>
            <person name="Sun H."/>
            <person name="Tunlid A."/>
            <person name="Henrissat B."/>
            <person name="Grigoriev I.V."/>
            <person name="Hibbett D.S."/>
            <person name="Martin F."/>
            <person name="Nordberg H.P."/>
            <person name="Cantor M.N."/>
            <person name="Hua S.X."/>
        </authorList>
    </citation>
    <scope>NUCLEOTIDE SEQUENCE [LARGE SCALE GENOMIC DNA]</scope>
    <source>
        <strain evidence="2 3">Foug A</strain>
    </source>
</reference>
<proteinExistence type="predicted"/>
<keyword evidence="3" id="KW-1185">Reference proteome</keyword>
<gene>
    <name evidence="2" type="ORF">SCLCIDRAFT_1219725</name>
</gene>
<evidence type="ECO:0000256" key="1">
    <source>
        <dbReference type="SAM" id="SignalP"/>
    </source>
</evidence>
<evidence type="ECO:0000313" key="2">
    <source>
        <dbReference type="EMBL" id="KIM57059.1"/>
    </source>
</evidence>
<dbReference type="Proteomes" id="UP000053989">
    <property type="component" value="Unassembled WGS sequence"/>
</dbReference>